<dbReference type="AlphaFoldDB" id="A0AA37Q725"/>
<reference evidence="2" key="1">
    <citation type="submission" date="2022-08" db="EMBL/GenBank/DDBJ databases">
        <title>Draft genome sequencing of Roseisolibacter agri AW1220.</title>
        <authorList>
            <person name="Tobiishi Y."/>
            <person name="Tonouchi A."/>
        </authorList>
    </citation>
    <scope>NUCLEOTIDE SEQUENCE</scope>
    <source>
        <strain evidence="2">AW1220</strain>
    </source>
</reference>
<proteinExistence type="predicted"/>
<feature type="domain" description="Abortive phage infection protein C-terminal" evidence="1">
    <location>
        <begin position="233"/>
        <end position="436"/>
    </location>
</feature>
<comment type="caution">
    <text evidence="2">The sequence shown here is derived from an EMBL/GenBank/DDBJ whole genome shotgun (WGS) entry which is preliminary data.</text>
</comment>
<evidence type="ECO:0000313" key="3">
    <source>
        <dbReference type="Proteomes" id="UP001161325"/>
    </source>
</evidence>
<dbReference type="InterPro" id="IPR018891">
    <property type="entry name" value="AIPR_C"/>
</dbReference>
<organism evidence="2 3">
    <name type="scientific">Roseisolibacter agri</name>
    <dbReference type="NCBI Taxonomy" id="2014610"/>
    <lineage>
        <taxon>Bacteria</taxon>
        <taxon>Pseudomonadati</taxon>
        <taxon>Gemmatimonadota</taxon>
        <taxon>Gemmatimonadia</taxon>
        <taxon>Gemmatimonadales</taxon>
        <taxon>Gemmatimonadaceae</taxon>
        <taxon>Roseisolibacter</taxon>
    </lineage>
</organism>
<gene>
    <name evidence="2" type="ORF">rosag_42670</name>
</gene>
<accession>A0AA37Q725</accession>
<dbReference type="Pfam" id="PF10592">
    <property type="entry name" value="AIPR"/>
    <property type="match status" value="1"/>
</dbReference>
<dbReference type="Proteomes" id="UP001161325">
    <property type="component" value="Unassembled WGS sequence"/>
</dbReference>
<evidence type="ECO:0000259" key="1">
    <source>
        <dbReference type="Pfam" id="PF10592"/>
    </source>
</evidence>
<keyword evidence="3" id="KW-1185">Reference proteome</keyword>
<dbReference type="EMBL" id="BRXS01000007">
    <property type="protein sequence ID" value="GLC27754.1"/>
    <property type="molecule type" value="Genomic_DNA"/>
</dbReference>
<protein>
    <recommendedName>
        <fullName evidence="1">Abortive phage infection protein C-terminal domain-containing protein</fullName>
    </recommendedName>
</protein>
<name>A0AA37Q725_9BACT</name>
<dbReference type="RefSeq" id="WP_284352187.1">
    <property type="nucleotide sequence ID" value="NZ_BRXS01000007.1"/>
</dbReference>
<evidence type="ECO:0000313" key="2">
    <source>
        <dbReference type="EMBL" id="GLC27754.1"/>
    </source>
</evidence>
<sequence length="590" mass="67801">MPITQKDKQQLDELHAQHGRTFGGKKEDYFALLYLTRKFKVEPEEIAHQVAFGNRDYGLDAYHIDRKAGNLYLYQFKWSESHALFRESMVRLAEAGLPRIFGNPTQDPLQNEFLRYLAQDLEECRGLIERVYVQFVFKGDRDAAEASEGLASRREDIENKQHLLEAYFGRDITIRVDVIADRPGFPPPAPVQTHAVQLRDAVVTTHGDRRLLVGFIRLIDLHDIYLTLRQRFFDRNIRAALSADNAPNKRIRGALADIVLHEKEEPDVFAFRHNGVTLAAERVSLDGATATLHVPRLLNGAQTVSSLARFLEDHEAHPGLRRGRERLERVQVLAKIVEADPASEFVVEVTIANNQQNPVQPWALRAMDRRQVDLADKFREDVGIFYSRQEGAFESLSDEEKQDLGIEDPKDVRIRPLAQTFLAAQGEIDKMSRLPDVFESTALYEATFKSAYSLPSTNTRSIVLAYKVGLVLNSPWEKLREVAPAKYDAPIRRAKSLLWALLVQALLNDPKLEHDRDQYGGSLAKERAFRERLQALTTSRVWPILREVFAAPTYQEKLQQEKFEFLRTKEVYKRAMDVAYTKWNWSRRPL</sequence>